<accession>A0A6C0J5D5</accession>
<evidence type="ECO:0000259" key="1">
    <source>
        <dbReference type="Pfam" id="PF05050"/>
    </source>
</evidence>
<dbReference type="PANTHER" id="PTHR34203:SF15">
    <property type="entry name" value="SLL1173 PROTEIN"/>
    <property type="match status" value="1"/>
</dbReference>
<name>A0A6C0J5D5_9ZZZZ</name>
<protein>
    <recommendedName>
        <fullName evidence="1">Methyltransferase FkbM domain-containing protein</fullName>
    </recommendedName>
</protein>
<organism evidence="2">
    <name type="scientific">viral metagenome</name>
    <dbReference type="NCBI Taxonomy" id="1070528"/>
    <lineage>
        <taxon>unclassified sequences</taxon>
        <taxon>metagenomes</taxon>
        <taxon>organismal metagenomes</taxon>
    </lineage>
</organism>
<feature type="domain" description="Methyltransferase FkbM" evidence="1">
    <location>
        <begin position="66"/>
        <end position="230"/>
    </location>
</feature>
<reference evidence="2" key="1">
    <citation type="journal article" date="2020" name="Nature">
        <title>Giant virus diversity and host interactions through global metagenomics.</title>
        <authorList>
            <person name="Schulz F."/>
            <person name="Roux S."/>
            <person name="Paez-Espino D."/>
            <person name="Jungbluth S."/>
            <person name="Walsh D.A."/>
            <person name="Denef V.J."/>
            <person name="McMahon K.D."/>
            <person name="Konstantinidis K.T."/>
            <person name="Eloe-Fadrosh E.A."/>
            <person name="Kyrpides N.C."/>
            <person name="Woyke T."/>
        </authorList>
    </citation>
    <scope>NUCLEOTIDE SEQUENCE</scope>
    <source>
        <strain evidence="2">GVMAG-M-3300025778-1</strain>
    </source>
</reference>
<dbReference type="Gene3D" id="3.40.50.150">
    <property type="entry name" value="Vaccinia Virus protein VP39"/>
    <property type="match status" value="1"/>
</dbReference>
<dbReference type="AlphaFoldDB" id="A0A6C0J5D5"/>
<sequence>MYFFAEGSASSDHPTMLELPANLHGRKTMFFPERGVAKWFYESGIAERGVIDWAAQFADPSKVFLDIGAHVGTYAWSLAPKFEHTYAFECNPKVFCYLAANVALHNLTDKITPIPIGLGDKPDLLPLIVRSEDGGGNGVKKLKEEENTSKIQVEIRTLDSYNLSNIGFIKMDVEGFEKEVLLGAQETLRASGYPPILFESWGAWKEAEGVPAIQIRTELLDTFRKMGYRVQQIEGAQDTFLATM</sequence>
<proteinExistence type="predicted"/>
<dbReference type="SUPFAM" id="SSF53335">
    <property type="entry name" value="S-adenosyl-L-methionine-dependent methyltransferases"/>
    <property type="match status" value="1"/>
</dbReference>
<dbReference type="Pfam" id="PF05050">
    <property type="entry name" value="Methyltransf_21"/>
    <property type="match status" value="1"/>
</dbReference>
<dbReference type="InterPro" id="IPR029063">
    <property type="entry name" value="SAM-dependent_MTases_sf"/>
</dbReference>
<dbReference type="EMBL" id="MN740319">
    <property type="protein sequence ID" value="QHT99980.1"/>
    <property type="molecule type" value="Genomic_DNA"/>
</dbReference>
<dbReference type="PANTHER" id="PTHR34203">
    <property type="entry name" value="METHYLTRANSFERASE, FKBM FAMILY PROTEIN"/>
    <property type="match status" value="1"/>
</dbReference>
<dbReference type="InterPro" id="IPR052514">
    <property type="entry name" value="SAM-dependent_MTase"/>
</dbReference>
<evidence type="ECO:0000313" key="2">
    <source>
        <dbReference type="EMBL" id="QHT99980.1"/>
    </source>
</evidence>
<dbReference type="NCBIfam" id="TIGR01444">
    <property type="entry name" value="fkbM_fam"/>
    <property type="match status" value="1"/>
</dbReference>
<dbReference type="InterPro" id="IPR006342">
    <property type="entry name" value="FkbM_mtfrase"/>
</dbReference>